<gene>
    <name evidence="2" type="ORF">B0T16DRAFT_422478</name>
</gene>
<evidence type="ECO:0000313" key="2">
    <source>
        <dbReference type="EMBL" id="KAK0639131.1"/>
    </source>
</evidence>
<organism evidence="2 3">
    <name type="scientific">Cercophora newfieldiana</name>
    <dbReference type="NCBI Taxonomy" id="92897"/>
    <lineage>
        <taxon>Eukaryota</taxon>
        <taxon>Fungi</taxon>
        <taxon>Dikarya</taxon>
        <taxon>Ascomycota</taxon>
        <taxon>Pezizomycotina</taxon>
        <taxon>Sordariomycetes</taxon>
        <taxon>Sordariomycetidae</taxon>
        <taxon>Sordariales</taxon>
        <taxon>Lasiosphaeriaceae</taxon>
        <taxon>Cercophora</taxon>
    </lineage>
</organism>
<proteinExistence type="predicted"/>
<dbReference type="Proteomes" id="UP001174936">
    <property type="component" value="Unassembled WGS sequence"/>
</dbReference>
<dbReference type="EMBL" id="JAULSV010000007">
    <property type="protein sequence ID" value="KAK0639131.1"/>
    <property type="molecule type" value="Genomic_DNA"/>
</dbReference>
<accession>A0AA39XT20</accession>
<keyword evidence="3" id="KW-1185">Reference proteome</keyword>
<keyword evidence="1" id="KW-1133">Transmembrane helix</keyword>
<reference evidence="2" key="1">
    <citation type="submission" date="2023-06" db="EMBL/GenBank/DDBJ databases">
        <title>Genome-scale phylogeny and comparative genomics of the fungal order Sordariales.</title>
        <authorList>
            <consortium name="Lawrence Berkeley National Laboratory"/>
            <person name="Hensen N."/>
            <person name="Bonometti L."/>
            <person name="Westerberg I."/>
            <person name="Brannstrom I.O."/>
            <person name="Guillou S."/>
            <person name="Cros-Aarteil S."/>
            <person name="Calhoun S."/>
            <person name="Haridas S."/>
            <person name="Kuo A."/>
            <person name="Mondo S."/>
            <person name="Pangilinan J."/>
            <person name="Riley R."/>
            <person name="Labutti K."/>
            <person name="Andreopoulos B."/>
            <person name="Lipzen A."/>
            <person name="Chen C."/>
            <person name="Yanf M."/>
            <person name="Daum C."/>
            <person name="Ng V."/>
            <person name="Clum A."/>
            <person name="Steindorff A."/>
            <person name="Ohm R."/>
            <person name="Martin F."/>
            <person name="Silar P."/>
            <person name="Natvig D."/>
            <person name="Lalanne C."/>
            <person name="Gautier V."/>
            <person name="Ament-Velasquez S.L."/>
            <person name="Kruys A."/>
            <person name="Hutchinson M.I."/>
            <person name="Powell A.J."/>
            <person name="Barry K."/>
            <person name="Miller A.N."/>
            <person name="Grigoriev I.V."/>
            <person name="Debuchy R."/>
            <person name="Gladieux P."/>
            <person name="Thoren M.H."/>
            <person name="Johannesson H."/>
        </authorList>
    </citation>
    <scope>NUCLEOTIDE SEQUENCE</scope>
    <source>
        <strain evidence="2">SMH2532-1</strain>
    </source>
</reference>
<feature type="transmembrane region" description="Helical" evidence="1">
    <location>
        <begin position="44"/>
        <end position="70"/>
    </location>
</feature>
<sequence length="109" mass="11971">MGSPTWQYLLSDHEALSPWFTYILAISPFGLFALGWYSATARHIAVWTTLIGAVYFCFFSLLCMMAGVFLGKKAAADTIMGIIHRLWRRDAFVAGVVGDVEGDLGFGGE</sequence>
<keyword evidence="1" id="KW-0812">Transmembrane</keyword>
<keyword evidence="1" id="KW-0472">Membrane</keyword>
<comment type="caution">
    <text evidence="2">The sequence shown here is derived from an EMBL/GenBank/DDBJ whole genome shotgun (WGS) entry which is preliminary data.</text>
</comment>
<evidence type="ECO:0000256" key="1">
    <source>
        <dbReference type="SAM" id="Phobius"/>
    </source>
</evidence>
<protein>
    <submittedName>
        <fullName evidence="2">Uncharacterized protein</fullName>
    </submittedName>
</protein>
<feature type="transmembrane region" description="Helical" evidence="1">
    <location>
        <begin position="20"/>
        <end position="37"/>
    </location>
</feature>
<dbReference type="AlphaFoldDB" id="A0AA39XT20"/>
<name>A0AA39XT20_9PEZI</name>
<evidence type="ECO:0000313" key="3">
    <source>
        <dbReference type="Proteomes" id="UP001174936"/>
    </source>
</evidence>